<dbReference type="Gene3D" id="1.10.150.20">
    <property type="entry name" value="5' to 3' exonuclease, C-terminal subdomain"/>
    <property type="match status" value="1"/>
</dbReference>
<evidence type="ECO:0000313" key="1">
    <source>
        <dbReference type="EMBL" id="CAE7943117.1"/>
    </source>
</evidence>
<name>A0A813CKZ1_9DINO</name>
<dbReference type="InterPro" id="IPR010994">
    <property type="entry name" value="RuvA_2-like"/>
</dbReference>
<proteinExistence type="predicted"/>
<organism evidence="1 2">
    <name type="scientific">Symbiodinium necroappetens</name>
    <dbReference type="NCBI Taxonomy" id="1628268"/>
    <lineage>
        <taxon>Eukaryota</taxon>
        <taxon>Sar</taxon>
        <taxon>Alveolata</taxon>
        <taxon>Dinophyceae</taxon>
        <taxon>Suessiales</taxon>
        <taxon>Symbiodiniaceae</taxon>
        <taxon>Symbiodinium</taxon>
    </lineage>
</organism>
<dbReference type="SUPFAM" id="SSF47781">
    <property type="entry name" value="RuvA domain 2-like"/>
    <property type="match status" value="1"/>
</dbReference>
<dbReference type="AlphaFoldDB" id="A0A813CKZ1"/>
<keyword evidence="2" id="KW-1185">Reference proteome</keyword>
<dbReference type="Pfam" id="PF14520">
    <property type="entry name" value="HHH_5"/>
    <property type="match status" value="1"/>
</dbReference>
<gene>
    <name evidence="1" type="ORF">SNEC2469_LOCUS34925</name>
</gene>
<reference evidence="1" key="1">
    <citation type="submission" date="2021-02" db="EMBL/GenBank/DDBJ databases">
        <authorList>
            <person name="Dougan E. K."/>
            <person name="Rhodes N."/>
            <person name="Thang M."/>
            <person name="Chan C."/>
        </authorList>
    </citation>
    <scope>NUCLEOTIDE SEQUENCE</scope>
</reference>
<accession>A0A813CKZ1</accession>
<dbReference type="EMBL" id="CAJNJA010098696">
    <property type="protein sequence ID" value="CAE7943117.1"/>
    <property type="molecule type" value="Genomic_DNA"/>
</dbReference>
<sequence length="204" mass="21190">MLRRFVEGKLQSWRQAEASVKHRLDILGGKQEASFSWLEGGDVQDMAAVVLTEAKRLVGFAASVLAQAAVLGASLEHTEAQHEGTSAVVALSFGDLGDWGGESDEGFELDSVPENPKMDSGHEAVKLCVASELARLCRVPGIGGCLAKALLGSFGSCEAVLAAAKHDSAKILAQPGIGEKRLQQLQEAAKAQLSGCAHGGPSSA</sequence>
<protein>
    <submittedName>
        <fullName evidence="1">Uncharacterized protein</fullName>
    </submittedName>
</protein>
<comment type="caution">
    <text evidence="1">The sequence shown here is derived from an EMBL/GenBank/DDBJ whole genome shotgun (WGS) entry which is preliminary data.</text>
</comment>
<dbReference type="Proteomes" id="UP000601435">
    <property type="component" value="Unassembled WGS sequence"/>
</dbReference>
<evidence type="ECO:0000313" key="2">
    <source>
        <dbReference type="Proteomes" id="UP000601435"/>
    </source>
</evidence>